<dbReference type="EMBL" id="BAAAXF010000083">
    <property type="protein sequence ID" value="GAA3505545.1"/>
    <property type="molecule type" value="Genomic_DNA"/>
</dbReference>
<name>A0ABP6UEC6_9ACTN</name>
<keyword evidence="3" id="KW-1185">Reference proteome</keyword>
<evidence type="ECO:0000256" key="1">
    <source>
        <dbReference type="SAM" id="MobiDB-lite"/>
    </source>
</evidence>
<organism evidence="2 3">
    <name type="scientific">Streptomyces prasinosporus</name>
    <dbReference type="NCBI Taxonomy" id="68256"/>
    <lineage>
        <taxon>Bacteria</taxon>
        <taxon>Bacillati</taxon>
        <taxon>Actinomycetota</taxon>
        <taxon>Actinomycetes</taxon>
        <taxon>Kitasatosporales</taxon>
        <taxon>Streptomycetaceae</taxon>
        <taxon>Streptomyces</taxon>
        <taxon>Streptomyces albogriseolus group</taxon>
    </lineage>
</organism>
<gene>
    <name evidence="2" type="ORF">GCM10019016_126580</name>
</gene>
<protein>
    <submittedName>
        <fullName evidence="2">Uncharacterized protein</fullName>
    </submittedName>
</protein>
<evidence type="ECO:0000313" key="2">
    <source>
        <dbReference type="EMBL" id="GAA3505545.1"/>
    </source>
</evidence>
<comment type="caution">
    <text evidence="2">The sequence shown here is derived from an EMBL/GenBank/DDBJ whole genome shotgun (WGS) entry which is preliminary data.</text>
</comment>
<sequence length="236" mass="26139">MRRQVLASPAARVAPDGHLVIVGHHPGDLDSAMPCPPEPGLFSTADDLAADLPGRAWEVITRTARPCTDTIPDDAPVLIHDTVLTVRHTRRTPAPPTRKHDHEQGPRPADRPGHRCPAGIGRDKNRAADTLQQIGTPGRDPCEQPMRQDRPIDRDRRIRIMPSVRHDASAPITRHLVKPSPDQSGEPMPPRPPRSAGPKCRTRSQRKAWRILNRPNPMVPEIRIVGPPGRERRGTL</sequence>
<feature type="compositionally biased region" description="Basic and acidic residues" evidence="1">
    <location>
        <begin position="140"/>
        <end position="153"/>
    </location>
</feature>
<evidence type="ECO:0000313" key="3">
    <source>
        <dbReference type="Proteomes" id="UP001501455"/>
    </source>
</evidence>
<dbReference type="Proteomes" id="UP001501455">
    <property type="component" value="Unassembled WGS sequence"/>
</dbReference>
<feature type="compositionally biased region" description="Basic and acidic residues" evidence="1">
    <location>
        <begin position="98"/>
        <end position="113"/>
    </location>
</feature>
<accession>A0ABP6UEC6</accession>
<feature type="region of interest" description="Disordered" evidence="1">
    <location>
        <begin position="168"/>
        <end position="236"/>
    </location>
</feature>
<feature type="region of interest" description="Disordered" evidence="1">
    <location>
        <begin position="88"/>
        <end position="153"/>
    </location>
</feature>
<reference evidence="3" key="1">
    <citation type="journal article" date="2019" name="Int. J. Syst. Evol. Microbiol.">
        <title>The Global Catalogue of Microorganisms (GCM) 10K type strain sequencing project: providing services to taxonomists for standard genome sequencing and annotation.</title>
        <authorList>
            <consortium name="The Broad Institute Genomics Platform"/>
            <consortium name="The Broad Institute Genome Sequencing Center for Infectious Disease"/>
            <person name="Wu L."/>
            <person name="Ma J."/>
        </authorList>
    </citation>
    <scope>NUCLEOTIDE SEQUENCE [LARGE SCALE GENOMIC DNA]</scope>
    <source>
        <strain evidence="3">JCM 4816</strain>
    </source>
</reference>
<feature type="compositionally biased region" description="Basic residues" evidence="1">
    <location>
        <begin position="200"/>
        <end position="209"/>
    </location>
</feature>
<proteinExistence type="predicted"/>